<dbReference type="InterPro" id="IPR032427">
    <property type="entry name" value="P22_portal"/>
</dbReference>
<dbReference type="Pfam" id="PF16510">
    <property type="entry name" value="P22_portal"/>
    <property type="match status" value="1"/>
</dbReference>
<organism evidence="1">
    <name type="scientific">viral metagenome</name>
    <dbReference type="NCBI Taxonomy" id="1070528"/>
    <lineage>
        <taxon>unclassified sequences</taxon>
        <taxon>metagenomes</taxon>
        <taxon>organismal metagenomes</taxon>
    </lineage>
</organism>
<evidence type="ECO:0000313" key="1">
    <source>
        <dbReference type="EMBL" id="QJA88550.1"/>
    </source>
</evidence>
<protein>
    <recommendedName>
        <fullName evidence="2">Portal protein</fullName>
    </recommendedName>
</protein>
<dbReference type="AlphaFoldDB" id="A0A6M3L2L3"/>
<reference evidence="1" key="1">
    <citation type="submission" date="2020-03" db="EMBL/GenBank/DDBJ databases">
        <title>The deep terrestrial virosphere.</title>
        <authorList>
            <person name="Holmfeldt K."/>
            <person name="Nilsson E."/>
            <person name="Simone D."/>
            <person name="Lopez-Fernandez M."/>
            <person name="Wu X."/>
            <person name="de Brujin I."/>
            <person name="Lundin D."/>
            <person name="Andersson A."/>
            <person name="Bertilsson S."/>
            <person name="Dopson M."/>
        </authorList>
    </citation>
    <scope>NUCLEOTIDE SEQUENCE</scope>
    <source>
        <strain evidence="1">MM415B02740</strain>
    </source>
</reference>
<name>A0A6M3L2L3_9ZZZZ</name>
<sequence>MATMTYNDRKIDLDWLTADVIRNAIKESEEHPTRISFIQNANRCWKYYSESISSSIPVGDDDEVIDNTEYPVSHENRIKKSVNDAISILLKNNPIVRHYPHANKPSDGELADEMDEILASVWRPDGGNIASLIQACLLEACISGLGVSKIYWDRANVLFADGQVAGDKVIHKDLFLDVYATNSKRALDCRYIIHRTWHTEEYIKQRYGKVNADSDKKRGAIGERWARFANFAKQALNKPLGGGGSDDPYDQYDPRKAVYEAWFFPTVSSDWNLLTGDTIDERDFPFGIVATMVDEAIVNVRPNPNATEKSITEKPDEKQQAEGIYPSPKTHILGSKRHPFCLTYWQPGADEDGDNRIYCAEGAVANMIAPQTSYNSLSMNTQINAVSMANPAKIVVDGAMKNLPPDRIVSDPGAIYVEEQRFAGKGMRNLEGAQLPAYVFNLREQKKEAISELGGVNMLMTGLGDFGTSHMPGMTLAGLQQASFAPLLTPVKELSNAIYDKAILIEGLMQQHYKAGRFIDVSDKGERRFLEWKEANILANFNRVVVAGSTTPMDDLDRDQKVAEITAAANEALITNDKYLMLSTILYLKNLNKAYAHDWIQLLQQKIAELDQIKQGLQEVGMQQAGQQMQAAQTMPTGDMGDQDIEALLAEINGVLGE</sequence>
<evidence type="ECO:0008006" key="2">
    <source>
        <dbReference type="Google" id="ProtNLM"/>
    </source>
</evidence>
<accession>A0A6M3L2L3</accession>
<dbReference type="EMBL" id="MT142787">
    <property type="protein sequence ID" value="QJA88550.1"/>
    <property type="molecule type" value="Genomic_DNA"/>
</dbReference>
<gene>
    <name evidence="1" type="ORF">MM415B02740_0008</name>
</gene>
<proteinExistence type="predicted"/>